<protein>
    <submittedName>
        <fullName evidence="2">Uncharacterized protein</fullName>
    </submittedName>
</protein>
<name>A0ABS8W4H0_DATST</name>
<evidence type="ECO:0000256" key="1">
    <source>
        <dbReference type="SAM" id="MobiDB-lite"/>
    </source>
</evidence>
<dbReference type="Proteomes" id="UP000823775">
    <property type="component" value="Unassembled WGS sequence"/>
</dbReference>
<comment type="caution">
    <text evidence="2">The sequence shown here is derived from an EMBL/GenBank/DDBJ whole genome shotgun (WGS) entry which is preliminary data.</text>
</comment>
<feature type="region of interest" description="Disordered" evidence="1">
    <location>
        <begin position="1"/>
        <end position="20"/>
    </location>
</feature>
<evidence type="ECO:0000313" key="2">
    <source>
        <dbReference type="EMBL" id="MCE2055786.1"/>
    </source>
</evidence>
<keyword evidence="3" id="KW-1185">Reference proteome</keyword>
<feature type="compositionally biased region" description="Gly residues" evidence="1">
    <location>
        <begin position="1"/>
        <end position="10"/>
    </location>
</feature>
<dbReference type="EMBL" id="JACEIK010006490">
    <property type="protein sequence ID" value="MCE2055786.1"/>
    <property type="molecule type" value="Genomic_DNA"/>
</dbReference>
<evidence type="ECO:0000313" key="3">
    <source>
        <dbReference type="Proteomes" id="UP000823775"/>
    </source>
</evidence>
<proteinExistence type="predicted"/>
<accession>A0ABS8W4H0</accession>
<feature type="non-terminal residue" evidence="2">
    <location>
        <position position="1"/>
    </location>
</feature>
<gene>
    <name evidence="2" type="ORF">HAX54_043427</name>
</gene>
<reference evidence="2 3" key="1">
    <citation type="journal article" date="2021" name="BMC Genomics">
        <title>Datura genome reveals duplications of psychoactive alkaloid biosynthetic genes and high mutation rate following tissue culture.</title>
        <authorList>
            <person name="Rajewski A."/>
            <person name="Carter-House D."/>
            <person name="Stajich J."/>
            <person name="Litt A."/>
        </authorList>
    </citation>
    <scope>NUCLEOTIDE SEQUENCE [LARGE SCALE GENOMIC DNA]</scope>
    <source>
        <strain evidence="2">AR-01</strain>
    </source>
</reference>
<feature type="region of interest" description="Disordered" evidence="1">
    <location>
        <begin position="38"/>
        <end position="61"/>
    </location>
</feature>
<sequence>EVVSTGGWGGSESIREEGIPMSRVEGAIGILRLEKKEQKGTTVSRTNGVMRAGGRGSWKAEEGDKVMGTYGKLET</sequence>
<organism evidence="2 3">
    <name type="scientific">Datura stramonium</name>
    <name type="common">Jimsonweed</name>
    <name type="synonym">Common thornapple</name>
    <dbReference type="NCBI Taxonomy" id="4076"/>
    <lineage>
        <taxon>Eukaryota</taxon>
        <taxon>Viridiplantae</taxon>
        <taxon>Streptophyta</taxon>
        <taxon>Embryophyta</taxon>
        <taxon>Tracheophyta</taxon>
        <taxon>Spermatophyta</taxon>
        <taxon>Magnoliopsida</taxon>
        <taxon>eudicotyledons</taxon>
        <taxon>Gunneridae</taxon>
        <taxon>Pentapetalae</taxon>
        <taxon>asterids</taxon>
        <taxon>lamiids</taxon>
        <taxon>Solanales</taxon>
        <taxon>Solanaceae</taxon>
        <taxon>Solanoideae</taxon>
        <taxon>Datureae</taxon>
        <taxon>Datura</taxon>
    </lineage>
</organism>